<accession>A0A4U0Q7F9</accession>
<dbReference type="OrthoDB" id="9181522at2"/>
<dbReference type="RefSeq" id="WP_136772262.1">
    <property type="nucleotide sequence ID" value="NZ_CP156074.1"/>
</dbReference>
<reference evidence="1 2" key="1">
    <citation type="submission" date="2019-04" db="EMBL/GenBank/DDBJ databases">
        <title>Chitiniphilus eburnea sp. nov., a novel chitinolytic bacterium isolated from aquaculture sludge.</title>
        <authorList>
            <person name="Sheng M."/>
        </authorList>
    </citation>
    <scope>NUCLEOTIDE SEQUENCE [LARGE SCALE GENOMIC DNA]</scope>
    <source>
        <strain evidence="1 2">HX-2-15</strain>
    </source>
</reference>
<organism evidence="1 2">
    <name type="scientific">Chitiniphilus eburneus</name>
    <dbReference type="NCBI Taxonomy" id="2571148"/>
    <lineage>
        <taxon>Bacteria</taxon>
        <taxon>Pseudomonadati</taxon>
        <taxon>Pseudomonadota</taxon>
        <taxon>Betaproteobacteria</taxon>
        <taxon>Neisseriales</taxon>
        <taxon>Chitinibacteraceae</taxon>
        <taxon>Chitiniphilus</taxon>
    </lineage>
</organism>
<protein>
    <submittedName>
        <fullName evidence="1">Uncharacterized protein</fullName>
    </submittedName>
</protein>
<evidence type="ECO:0000313" key="1">
    <source>
        <dbReference type="EMBL" id="TJZ76212.1"/>
    </source>
</evidence>
<proteinExistence type="predicted"/>
<sequence length="84" mass="9494">MLRDLSDVLVELQEGVTGASARWRLGMRLTQAEMTLPMDVRAIFRDGGCVLLADVLRNYADSGWQMSPSRLQVVWNEMPTEELP</sequence>
<evidence type="ECO:0000313" key="2">
    <source>
        <dbReference type="Proteomes" id="UP000310016"/>
    </source>
</evidence>
<name>A0A4U0Q7F9_9NEIS</name>
<gene>
    <name evidence="1" type="ORF">FAZ21_05400</name>
</gene>
<dbReference type="Proteomes" id="UP000310016">
    <property type="component" value="Unassembled WGS sequence"/>
</dbReference>
<comment type="caution">
    <text evidence="1">The sequence shown here is derived from an EMBL/GenBank/DDBJ whole genome shotgun (WGS) entry which is preliminary data.</text>
</comment>
<dbReference type="AlphaFoldDB" id="A0A4U0Q7F9"/>
<dbReference type="EMBL" id="SUMF01000003">
    <property type="protein sequence ID" value="TJZ76212.1"/>
    <property type="molecule type" value="Genomic_DNA"/>
</dbReference>
<keyword evidence="2" id="KW-1185">Reference proteome</keyword>